<sequence>MTVTKFVVIPEPLCINHNMCATATGTLSTAIISAAKYAITGRYLGIIVYFDNQDLCAVLDLQGQPCPVPVTVTSLTTCTLVKSNAPQSVNMVMTFVATNGSGDTIYCQTGTLMAVNCP</sequence>
<proteinExistence type="predicted"/>
<feature type="domain" description="MD-2-related lipid-recognition" evidence="2">
    <location>
        <begin position="2"/>
        <end position="109"/>
    </location>
</feature>
<evidence type="ECO:0000313" key="4">
    <source>
        <dbReference type="Proteomes" id="UP000723463"/>
    </source>
</evidence>
<organism evidence="3 4">
    <name type="scientific">Mortierella hygrophila</name>
    <dbReference type="NCBI Taxonomy" id="979708"/>
    <lineage>
        <taxon>Eukaryota</taxon>
        <taxon>Fungi</taxon>
        <taxon>Fungi incertae sedis</taxon>
        <taxon>Mucoromycota</taxon>
        <taxon>Mortierellomycotina</taxon>
        <taxon>Mortierellomycetes</taxon>
        <taxon>Mortierellales</taxon>
        <taxon>Mortierellaceae</taxon>
        <taxon>Mortierella</taxon>
    </lineage>
</organism>
<dbReference type="SUPFAM" id="SSF81296">
    <property type="entry name" value="E set domains"/>
    <property type="match status" value="1"/>
</dbReference>
<dbReference type="AlphaFoldDB" id="A0A9P6FD98"/>
<dbReference type="Proteomes" id="UP000723463">
    <property type="component" value="Unassembled WGS sequence"/>
</dbReference>
<reference evidence="3" key="1">
    <citation type="journal article" date="2020" name="Fungal Divers.">
        <title>Resolving the Mortierellaceae phylogeny through synthesis of multi-gene phylogenetics and phylogenomics.</title>
        <authorList>
            <person name="Vandepol N."/>
            <person name="Liber J."/>
            <person name="Desiro A."/>
            <person name="Na H."/>
            <person name="Kennedy M."/>
            <person name="Barry K."/>
            <person name="Grigoriev I.V."/>
            <person name="Miller A.N."/>
            <person name="O'Donnell K."/>
            <person name="Stajich J.E."/>
            <person name="Bonito G."/>
        </authorList>
    </citation>
    <scope>NUCLEOTIDE SEQUENCE</scope>
    <source>
        <strain evidence="3">NRRL 2591</strain>
    </source>
</reference>
<comment type="caution">
    <text evidence="3">The sequence shown here is derived from an EMBL/GenBank/DDBJ whole genome shotgun (WGS) entry which is preliminary data.</text>
</comment>
<dbReference type="Pfam" id="PF02221">
    <property type="entry name" value="E1_DerP2_DerF2"/>
    <property type="match status" value="1"/>
</dbReference>
<accession>A0A9P6FD98</accession>
<protein>
    <recommendedName>
        <fullName evidence="1">Phosphatidylglycerol/phosphatidylinositol transfer protein</fullName>
    </recommendedName>
</protein>
<evidence type="ECO:0000313" key="3">
    <source>
        <dbReference type="EMBL" id="KAF9547744.1"/>
    </source>
</evidence>
<dbReference type="InterPro" id="IPR014756">
    <property type="entry name" value="Ig_E-set"/>
</dbReference>
<dbReference type="InterPro" id="IPR003172">
    <property type="entry name" value="ML_dom"/>
</dbReference>
<name>A0A9P6FD98_9FUNG</name>
<evidence type="ECO:0000256" key="1">
    <source>
        <dbReference type="ARBA" id="ARBA00016056"/>
    </source>
</evidence>
<dbReference type="EMBL" id="JAAAXW010000038">
    <property type="protein sequence ID" value="KAF9547744.1"/>
    <property type="molecule type" value="Genomic_DNA"/>
</dbReference>
<gene>
    <name evidence="3" type="ORF">EC957_007909</name>
</gene>
<keyword evidence="4" id="KW-1185">Reference proteome</keyword>
<evidence type="ECO:0000259" key="2">
    <source>
        <dbReference type="Pfam" id="PF02221"/>
    </source>
</evidence>